<dbReference type="GO" id="GO:0032993">
    <property type="term" value="C:protein-DNA complex"/>
    <property type="evidence" value="ECO:0007669"/>
    <property type="project" value="TreeGrafter"/>
</dbReference>
<dbReference type="Proteomes" id="UP000193884">
    <property type="component" value="Unassembled WGS sequence"/>
</dbReference>
<protein>
    <submittedName>
        <fullName evidence="7">Histidinol phosphate phosphatase</fullName>
    </submittedName>
</protein>
<reference evidence="9 10" key="1">
    <citation type="submission" date="2017-03" db="EMBL/GenBank/DDBJ databases">
        <title>Whole genome sequences of fourteen strains of Bradyrhizobium canariense and one strain of Bradyrhizobium japonicum isolated from Lupinus (Papilionoideae: Genisteae) species in Algeria.</title>
        <authorList>
            <person name="Crovadore J."/>
            <person name="Chekireb D."/>
            <person name="Brachmann A."/>
            <person name="Chablais R."/>
            <person name="Cochard B."/>
            <person name="Lefort F."/>
        </authorList>
    </citation>
    <scope>NUCLEOTIDE SEQUENCE [LARGE SCALE GENOMIC DNA]</scope>
    <source>
        <strain evidence="7 9">UBMA195</strain>
        <strain evidence="8 10">UBMAN05</strain>
    </source>
</reference>
<evidence type="ECO:0000313" key="7">
    <source>
        <dbReference type="EMBL" id="OSJ19466.1"/>
    </source>
</evidence>
<dbReference type="InterPro" id="IPR037150">
    <property type="entry name" value="H-NS_C_dom_sf"/>
</dbReference>
<feature type="domain" description="DNA-binding protein H-NS-like C-terminal" evidence="6">
    <location>
        <begin position="56"/>
        <end position="101"/>
    </location>
</feature>
<dbReference type="SMART" id="SM00528">
    <property type="entry name" value="HNS"/>
    <property type="match status" value="1"/>
</dbReference>
<dbReference type="EMBL" id="NAFK01000137">
    <property type="protein sequence ID" value="OSJ33167.1"/>
    <property type="molecule type" value="Genomic_DNA"/>
</dbReference>
<evidence type="ECO:0000256" key="3">
    <source>
        <dbReference type="ARBA" id="ARBA00022490"/>
    </source>
</evidence>
<dbReference type="GO" id="GO:0005829">
    <property type="term" value="C:cytosol"/>
    <property type="evidence" value="ECO:0007669"/>
    <property type="project" value="TreeGrafter"/>
</dbReference>
<evidence type="ECO:0000256" key="4">
    <source>
        <dbReference type="ARBA" id="ARBA00023125"/>
    </source>
</evidence>
<dbReference type="Proteomes" id="UP000193553">
    <property type="component" value="Unassembled WGS sequence"/>
</dbReference>
<comment type="caution">
    <text evidence="7">The sequence shown here is derived from an EMBL/GenBank/DDBJ whole genome shotgun (WGS) entry which is preliminary data.</text>
</comment>
<keyword evidence="10" id="KW-1185">Reference proteome</keyword>
<comment type="similarity">
    <text evidence="2">Belongs to the histone-like protein H-NS family.</text>
</comment>
<dbReference type="EMBL" id="NAFI01000100">
    <property type="protein sequence ID" value="OSJ19466.1"/>
    <property type="molecule type" value="Genomic_DNA"/>
</dbReference>
<keyword evidence="3" id="KW-0963">Cytoplasm</keyword>
<dbReference type="PANTHER" id="PTHR38097">
    <property type="match status" value="1"/>
</dbReference>
<dbReference type="Gene3D" id="4.10.430.10">
    <property type="entry name" value="Histone-like protein H-NS, C-terminal domain"/>
    <property type="match status" value="1"/>
</dbReference>
<proteinExistence type="inferred from homology"/>
<dbReference type="AlphaFoldDB" id="A0A1X3G7S5"/>
<organism evidence="7 9">
    <name type="scientific">Bradyrhizobium canariense</name>
    <dbReference type="NCBI Taxonomy" id="255045"/>
    <lineage>
        <taxon>Bacteria</taxon>
        <taxon>Pseudomonadati</taxon>
        <taxon>Pseudomonadota</taxon>
        <taxon>Alphaproteobacteria</taxon>
        <taxon>Hyphomicrobiales</taxon>
        <taxon>Nitrobacteraceae</taxon>
        <taxon>Bradyrhizobium</taxon>
    </lineage>
</organism>
<sequence>MNTAHFNSLSVDELWIFHQEVAAKLTQKMLVQKAHLEERLHRIGLANEATRFNRERRPYPPVRPKYRNPKNPAETWSGRGRLPRWLRPQLRGGRKLDDFLIDRASAEKRQTS</sequence>
<evidence type="ECO:0000259" key="6">
    <source>
        <dbReference type="SMART" id="SM00528"/>
    </source>
</evidence>
<comment type="subcellular location">
    <subcellularLocation>
        <location evidence="1">Cytoplasm</location>
        <location evidence="1">Nucleoid</location>
    </subcellularLocation>
</comment>
<dbReference type="GO" id="GO:0009295">
    <property type="term" value="C:nucleoid"/>
    <property type="evidence" value="ECO:0007669"/>
    <property type="project" value="UniProtKB-SubCell"/>
</dbReference>
<evidence type="ECO:0000313" key="10">
    <source>
        <dbReference type="Proteomes" id="UP000193884"/>
    </source>
</evidence>
<dbReference type="RefSeq" id="WP_085357172.1">
    <property type="nucleotide sequence ID" value="NZ_NAFI01000100.1"/>
</dbReference>
<name>A0A1X3G7S5_9BRAD</name>
<dbReference type="SUPFAM" id="SSF81273">
    <property type="entry name" value="H-NS histone-like proteins"/>
    <property type="match status" value="1"/>
</dbReference>
<dbReference type="GO" id="GO:0000976">
    <property type="term" value="F:transcription cis-regulatory region binding"/>
    <property type="evidence" value="ECO:0007669"/>
    <property type="project" value="TreeGrafter"/>
</dbReference>
<evidence type="ECO:0000256" key="1">
    <source>
        <dbReference type="ARBA" id="ARBA00004453"/>
    </source>
</evidence>
<evidence type="ECO:0000256" key="2">
    <source>
        <dbReference type="ARBA" id="ARBA00010610"/>
    </source>
</evidence>
<accession>A0A1X3G7S5</accession>
<evidence type="ECO:0000313" key="8">
    <source>
        <dbReference type="EMBL" id="OSJ33167.1"/>
    </source>
</evidence>
<dbReference type="GO" id="GO:0001217">
    <property type="term" value="F:DNA-binding transcription repressor activity"/>
    <property type="evidence" value="ECO:0007669"/>
    <property type="project" value="TreeGrafter"/>
</dbReference>
<evidence type="ECO:0000256" key="5">
    <source>
        <dbReference type="SAM" id="MobiDB-lite"/>
    </source>
</evidence>
<feature type="region of interest" description="Disordered" evidence="5">
    <location>
        <begin position="54"/>
        <end position="80"/>
    </location>
</feature>
<dbReference type="GO" id="GO:0003680">
    <property type="term" value="F:minor groove of adenine-thymine-rich DNA binding"/>
    <property type="evidence" value="ECO:0007669"/>
    <property type="project" value="TreeGrafter"/>
</dbReference>
<keyword evidence="4" id="KW-0238">DNA-binding</keyword>
<dbReference type="GO" id="GO:0003681">
    <property type="term" value="F:bent DNA binding"/>
    <property type="evidence" value="ECO:0007669"/>
    <property type="project" value="TreeGrafter"/>
</dbReference>
<dbReference type="PANTHER" id="PTHR38097:SF2">
    <property type="entry name" value="DNA-BINDING PROTEIN STPA"/>
    <property type="match status" value="1"/>
</dbReference>
<dbReference type="InterPro" id="IPR027444">
    <property type="entry name" value="H-NS_C_dom"/>
</dbReference>
<gene>
    <name evidence="8" type="ORF">BST63_06000</name>
    <name evidence="7" type="ORF">BSZ18_00490</name>
</gene>
<evidence type="ECO:0000313" key="9">
    <source>
        <dbReference type="Proteomes" id="UP000193553"/>
    </source>
</evidence>
<dbReference type="Pfam" id="PF00816">
    <property type="entry name" value="Histone_HNS"/>
    <property type="match status" value="1"/>
</dbReference>